<dbReference type="Gene3D" id="3.40.50.720">
    <property type="entry name" value="NAD(P)-binding Rossmann-like Domain"/>
    <property type="match status" value="1"/>
</dbReference>
<evidence type="ECO:0000259" key="3">
    <source>
        <dbReference type="Pfam" id="PF04321"/>
    </source>
</evidence>
<proteinExistence type="inferred from homology"/>
<sequence>MKILVTGATGLVATHYLNYTGKLHDFICPDEKELDITDAVLVENYVTRVKPDCLVNFAAYTDTKNAETQRNDEKGSVWKINVDGVKNLAEACNKNGTHLIHISTDLIFSGKDAASEMYHEDEIYGLFYDKISWYGITKLEGEIALVENSKDYAIIRIAYPFAGSAHTKKDMLHNIIHLSDSNNLNPMFADNTITPTYINDLAKALNRIIKGHLTGIFHAVSHEPVSHYEFAKYVLEKSGRDFSKLEKGSLKEFAQKSGIPRPLYINLDTTGTEKRLGVKFGTWKQNVDDALKLLT</sequence>
<dbReference type="PANTHER" id="PTHR10491:SF4">
    <property type="entry name" value="METHIONINE ADENOSYLTRANSFERASE 2 SUBUNIT BETA"/>
    <property type="match status" value="1"/>
</dbReference>
<dbReference type="EC" id="1.1.1.133" evidence="2"/>
<dbReference type="GO" id="GO:0019305">
    <property type="term" value="P:dTDP-rhamnose biosynthetic process"/>
    <property type="evidence" value="ECO:0007669"/>
    <property type="project" value="UniProtKB-UniPathway"/>
</dbReference>
<dbReference type="EMBL" id="DNVO01000021">
    <property type="protein sequence ID" value="HBI35607.1"/>
    <property type="molecule type" value="Genomic_DNA"/>
</dbReference>
<dbReference type="InterPro" id="IPR036291">
    <property type="entry name" value="NAD(P)-bd_dom_sf"/>
</dbReference>
<dbReference type="InterPro" id="IPR029903">
    <property type="entry name" value="RmlD-like-bd"/>
</dbReference>
<dbReference type="PANTHER" id="PTHR10491">
    <property type="entry name" value="DTDP-4-DEHYDRORHAMNOSE REDUCTASE"/>
    <property type="match status" value="1"/>
</dbReference>
<protein>
    <recommendedName>
        <fullName evidence="2">dTDP-4-dehydrorhamnose reductase</fullName>
        <ecNumber evidence="2">1.1.1.133</ecNumber>
    </recommendedName>
</protein>
<dbReference type="CDD" id="cd05254">
    <property type="entry name" value="dTDP_HR_like_SDR_e"/>
    <property type="match status" value="1"/>
</dbReference>
<dbReference type="AlphaFoldDB" id="A0A354G3L9"/>
<keyword evidence="2" id="KW-0560">Oxidoreductase</keyword>
<gene>
    <name evidence="4" type="ORF">DDY47_01575</name>
</gene>
<comment type="pathway">
    <text evidence="2">Carbohydrate biosynthesis; dTDP-L-rhamnose biosynthesis.</text>
</comment>
<dbReference type="GO" id="GO:0008831">
    <property type="term" value="F:dTDP-4-dehydrorhamnose reductase activity"/>
    <property type="evidence" value="ECO:0007669"/>
    <property type="project" value="UniProtKB-EC"/>
</dbReference>
<dbReference type="Gene3D" id="3.90.25.10">
    <property type="entry name" value="UDP-galactose 4-epimerase, domain 1"/>
    <property type="match status" value="1"/>
</dbReference>
<comment type="function">
    <text evidence="2">Catalyzes the reduction of dTDP-6-deoxy-L-lyxo-4-hexulose to yield dTDP-L-rhamnose.</text>
</comment>
<reference evidence="4 5" key="1">
    <citation type="journal article" date="2018" name="Nat. Biotechnol.">
        <title>A standardized bacterial taxonomy based on genome phylogeny substantially revises the tree of life.</title>
        <authorList>
            <person name="Parks D.H."/>
            <person name="Chuvochina M."/>
            <person name="Waite D.W."/>
            <person name="Rinke C."/>
            <person name="Skarshewski A."/>
            <person name="Chaumeil P.A."/>
            <person name="Hugenholtz P."/>
        </authorList>
    </citation>
    <scope>NUCLEOTIDE SEQUENCE [LARGE SCALE GENOMIC DNA]</scope>
    <source>
        <strain evidence="4">UBA12146</strain>
    </source>
</reference>
<evidence type="ECO:0000256" key="2">
    <source>
        <dbReference type="RuleBase" id="RU364082"/>
    </source>
</evidence>
<feature type="domain" description="RmlD-like substrate binding" evidence="3">
    <location>
        <begin position="1"/>
        <end position="293"/>
    </location>
</feature>
<dbReference type="SUPFAM" id="SSF51735">
    <property type="entry name" value="NAD(P)-binding Rossmann-fold domains"/>
    <property type="match status" value="1"/>
</dbReference>
<accession>A0A354G3L9</accession>
<comment type="caution">
    <text evidence="4">The sequence shown here is derived from an EMBL/GenBank/DDBJ whole genome shotgun (WGS) entry which is preliminary data.</text>
</comment>
<evidence type="ECO:0000256" key="1">
    <source>
        <dbReference type="ARBA" id="ARBA00010944"/>
    </source>
</evidence>
<comment type="similarity">
    <text evidence="1 2">Belongs to the dTDP-4-dehydrorhamnose reductase family.</text>
</comment>
<name>A0A354G3L9_UNCKA</name>
<evidence type="ECO:0000313" key="5">
    <source>
        <dbReference type="Proteomes" id="UP000261706"/>
    </source>
</evidence>
<dbReference type="Proteomes" id="UP000261706">
    <property type="component" value="Unassembled WGS sequence"/>
</dbReference>
<dbReference type="Pfam" id="PF04321">
    <property type="entry name" value="RmlD_sub_bind"/>
    <property type="match status" value="1"/>
</dbReference>
<organism evidence="4 5">
    <name type="scientific">candidate division WWE3 bacterium</name>
    <dbReference type="NCBI Taxonomy" id="2053526"/>
    <lineage>
        <taxon>Bacteria</taxon>
        <taxon>Katanobacteria</taxon>
    </lineage>
</organism>
<dbReference type="InterPro" id="IPR005913">
    <property type="entry name" value="dTDP_dehydrorham_reduct"/>
</dbReference>
<keyword evidence="2" id="KW-0521">NADP</keyword>
<evidence type="ECO:0000313" key="4">
    <source>
        <dbReference type="EMBL" id="HBI35607.1"/>
    </source>
</evidence>
<dbReference type="UniPathway" id="UPA00124"/>